<evidence type="ECO:0008006" key="4">
    <source>
        <dbReference type="Google" id="ProtNLM"/>
    </source>
</evidence>
<dbReference type="Proteomes" id="UP000499080">
    <property type="component" value="Unassembled WGS sequence"/>
</dbReference>
<gene>
    <name evidence="2" type="ORF">AVEN_56447_1</name>
</gene>
<keyword evidence="1" id="KW-0732">Signal</keyword>
<accession>A0A4Y2NJB1</accession>
<sequence>MLPFFLLLPLPLPFSRIFFTPQRSQRGAERRTPDPPSAHMLLVRLQGRATPNPKGHPLTGGKKDFRWHRFRSCRTDFVPVVGQKVWNVLG</sequence>
<organism evidence="2 3">
    <name type="scientific">Araneus ventricosus</name>
    <name type="common">Orbweaver spider</name>
    <name type="synonym">Epeira ventricosa</name>
    <dbReference type="NCBI Taxonomy" id="182803"/>
    <lineage>
        <taxon>Eukaryota</taxon>
        <taxon>Metazoa</taxon>
        <taxon>Ecdysozoa</taxon>
        <taxon>Arthropoda</taxon>
        <taxon>Chelicerata</taxon>
        <taxon>Arachnida</taxon>
        <taxon>Araneae</taxon>
        <taxon>Araneomorphae</taxon>
        <taxon>Entelegynae</taxon>
        <taxon>Araneoidea</taxon>
        <taxon>Araneidae</taxon>
        <taxon>Araneus</taxon>
    </lineage>
</organism>
<evidence type="ECO:0000313" key="3">
    <source>
        <dbReference type="Proteomes" id="UP000499080"/>
    </source>
</evidence>
<evidence type="ECO:0000313" key="2">
    <source>
        <dbReference type="EMBL" id="GBN38107.1"/>
    </source>
</evidence>
<reference evidence="2 3" key="1">
    <citation type="journal article" date="2019" name="Sci. Rep.">
        <title>Orb-weaving spider Araneus ventricosus genome elucidates the spidroin gene catalogue.</title>
        <authorList>
            <person name="Kono N."/>
            <person name="Nakamura H."/>
            <person name="Ohtoshi R."/>
            <person name="Moran D.A.P."/>
            <person name="Shinohara A."/>
            <person name="Yoshida Y."/>
            <person name="Fujiwara M."/>
            <person name="Mori M."/>
            <person name="Tomita M."/>
            <person name="Arakawa K."/>
        </authorList>
    </citation>
    <scope>NUCLEOTIDE SEQUENCE [LARGE SCALE GENOMIC DNA]</scope>
</reference>
<proteinExistence type="predicted"/>
<name>A0A4Y2NJB1_ARAVE</name>
<feature type="signal peptide" evidence="1">
    <location>
        <begin position="1"/>
        <end position="17"/>
    </location>
</feature>
<dbReference type="AlphaFoldDB" id="A0A4Y2NJB1"/>
<dbReference type="EMBL" id="BGPR01009121">
    <property type="protein sequence ID" value="GBN38107.1"/>
    <property type="molecule type" value="Genomic_DNA"/>
</dbReference>
<protein>
    <recommendedName>
        <fullName evidence="4">Secreted protein</fullName>
    </recommendedName>
</protein>
<feature type="chain" id="PRO_5021323503" description="Secreted protein" evidence="1">
    <location>
        <begin position="18"/>
        <end position="90"/>
    </location>
</feature>
<comment type="caution">
    <text evidence="2">The sequence shown here is derived from an EMBL/GenBank/DDBJ whole genome shotgun (WGS) entry which is preliminary data.</text>
</comment>
<keyword evidence="3" id="KW-1185">Reference proteome</keyword>
<evidence type="ECO:0000256" key="1">
    <source>
        <dbReference type="SAM" id="SignalP"/>
    </source>
</evidence>